<dbReference type="EMBL" id="JAJSOF020000042">
    <property type="protein sequence ID" value="KAJ4425606.1"/>
    <property type="molecule type" value="Genomic_DNA"/>
</dbReference>
<evidence type="ECO:0000313" key="1">
    <source>
        <dbReference type="EMBL" id="KAJ4425606.1"/>
    </source>
</evidence>
<evidence type="ECO:0008006" key="3">
    <source>
        <dbReference type="Google" id="ProtNLM"/>
    </source>
</evidence>
<accession>A0ABQ8RV78</accession>
<evidence type="ECO:0000313" key="2">
    <source>
        <dbReference type="Proteomes" id="UP001148838"/>
    </source>
</evidence>
<organism evidence="1 2">
    <name type="scientific">Periplaneta americana</name>
    <name type="common">American cockroach</name>
    <name type="synonym">Blatta americana</name>
    <dbReference type="NCBI Taxonomy" id="6978"/>
    <lineage>
        <taxon>Eukaryota</taxon>
        <taxon>Metazoa</taxon>
        <taxon>Ecdysozoa</taxon>
        <taxon>Arthropoda</taxon>
        <taxon>Hexapoda</taxon>
        <taxon>Insecta</taxon>
        <taxon>Pterygota</taxon>
        <taxon>Neoptera</taxon>
        <taxon>Polyneoptera</taxon>
        <taxon>Dictyoptera</taxon>
        <taxon>Blattodea</taxon>
        <taxon>Blattoidea</taxon>
        <taxon>Blattidae</taxon>
        <taxon>Blattinae</taxon>
        <taxon>Periplaneta</taxon>
    </lineage>
</organism>
<sequence>MRKCDLIELIDTHKPVEKLFRVDQLMKQHVHSVLRLPPYMCDLNCIELAYAKIKHYVREHKPAGDLSLRTLQETT</sequence>
<reference evidence="1 2" key="1">
    <citation type="journal article" date="2022" name="Allergy">
        <title>Genome assembly and annotation of Periplaneta americana reveal a comprehensive cockroach allergen profile.</title>
        <authorList>
            <person name="Wang L."/>
            <person name="Xiong Q."/>
            <person name="Saelim N."/>
            <person name="Wang L."/>
            <person name="Nong W."/>
            <person name="Wan A.T."/>
            <person name="Shi M."/>
            <person name="Liu X."/>
            <person name="Cao Q."/>
            <person name="Hui J.H.L."/>
            <person name="Sookrung N."/>
            <person name="Leung T.F."/>
            <person name="Tungtrongchitr A."/>
            <person name="Tsui S.K.W."/>
        </authorList>
    </citation>
    <scope>NUCLEOTIDE SEQUENCE [LARGE SCALE GENOMIC DNA]</scope>
    <source>
        <strain evidence="1">PWHHKU_190912</strain>
    </source>
</reference>
<dbReference type="Gene3D" id="3.30.420.10">
    <property type="entry name" value="Ribonuclease H-like superfamily/Ribonuclease H"/>
    <property type="match status" value="1"/>
</dbReference>
<dbReference type="Proteomes" id="UP001148838">
    <property type="component" value="Unassembled WGS sequence"/>
</dbReference>
<name>A0ABQ8RV78_PERAM</name>
<keyword evidence="2" id="KW-1185">Reference proteome</keyword>
<proteinExistence type="predicted"/>
<comment type="caution">
    <text evidence="1">The sequence shown here is derived from an EMBL/GenBank/DDBJ whole genome shotgun (WGS) entry which is preliminary data.</text>
</comment>
<gene>
    <name evidence="1" type="ORF">ANN_27802</name>
</gene>
<dbReference type="InterPro" id="IPR036397">
    <property type="entry name" value="RNaseH_sf"/>
</dbReference>
<protein>
    <recommendedName>
        <fullName evidence="3">Tc1-like transposase DDE domain-containing protein</fullName>
    </recommendedName>
</protein>